<dbReference type="InterPro" id="IPR049281">
    <property type="entry name" value="BVU_3817-like_C_sf"/>
</dbReference>
<dbReference type="Gene3D" id="1.10.10.1650">
    <property type="match status" value="1"/>
</dbReference>
<dbReference type="Gene3D" id="2.30.30.730">
    <property type="match status" value="1"/>
</dbReference>
<organism evidence="3">
    <name type="scientific">bioreactor metagenome</name>
    <dbReference type="NCBI Taxonomy" id="1076179"/>
    <lineage>
        <taxon>unclassified sequences</taxon>
        <taxon>metagenomes</taxon>
        <taxon>ecological metagenomes</taxon>
    </lineage>
</organism>
<reference evidence="3" key="1">
    <citation type="submission" date="2019-08" db="EMBL/GenBank/DDBJ databases">
        <authorList>
            <person name="Kucharzyk K."/>
            <person name="Murdoch R.W."/>
            <person name="Higgins S."/>
            <person name="Loffler F."/>
        </authorList>
    </citation>
    <scope>NUCLEOTIDE SEQUENCE</scope>
</reference>
<dbReference type="InterPro" id="IPR041218">
    <property type="entry name" value="DUF5606"/>
</dbReference>
<comment type="caution">
    <text evidence="3">The sequence shown here is derived from an EMBL/GenBank/DDBJ whole genome shotgun (WGS) entry which is preliminary data.</text>
</comment>
<dbReference type="Pfam" id="PF18347">
    <property type="entry name" value="DUF5606"/>
    <property type="match status" value="1"/>
</dbReference>
<dbReference type="Pfam" id="PF21186">
    <property type="entry name" value="DUF6852"/>
    <property type="match status" value="1"/>
</dbReference>
<name>A0A644X903_9ZZZZ</name>
<evidence type="ECO:0000313" key="3">
    <source>
        <dbReference type="EMBL" id="MPM12655.1"/>
    </source>
</evidence>
<gene>
    <name evidence="3" type="ORF">SDC9_59009</name>
</gene>
<feature type="domain" description="DUF5606" evidence="1">
    <location>
        <begin position="3"/>
        <end position="48"/>
    </location>
</feature>
<accession>A0A644X903</accession>
<sequence length="144" mass="16128">MDLSKIIAVSGKPGLFSLVSQTKSGMLVESLLDGTKIPVFATDRVSALADISIYTTGEDVPLQEVLQAIFKNLNGEKAIDGKADKKEMIAFMDKVYPEWDSERVYPSDLKKLFMWYNILLEHNLIDDKPAEEVKDETSETPDNE</sequence>
<dbReference type="InterPro" id="IPR049282">
    <property type="entry name" value="BVU_3817_N_sf"/>
</dbReference>
<dbReference type="InterPro" id="IPR049280">
    <property type="entry name" value="DUF6852"/>
</dbReference>
<feature type="domain" description="DUF6852" evidence="2">
    <location>
        <begin position="51"/>
        <end position="119"/>
    </location>
</feature>
<evidence type="ECO:0000259" key="2">
    <source>
        <dbReference type="Pfam" id="PF21186"/>
    </source>
</evidence>
<dbReference type="EMBL" id="VSSQ01002004">
    <property type="protein sequence ID" value="MPM12655.1"/>
    <property type="molecule type" value="Genomic_DNA"/>
</dbReference>
<dbReference type="AlphaFoldDB" id="A0A644X903"/>
<proteinExistence type="predicted"/>
<protein>
    <submittedName>
        <fullName evidence="3">Uncharacterized protein</fullName>
    </submittedName>
</protein>
<evidence type="ECO:0000259" key="1">
    <source>
        <dbReference type="Pfam" id="PF18347"/>
    </source>
</evidence>